<dbReference type="InterPro" id="IPR005025">
    <property type="entry name" value="FMN_Rdtase-like_dom"/>
</dbReference>
<evidence type="ECO:0000313" key="3">
    <source>
        <dbReference type="Proteomes" id="UP000527616"/>
    </source>
</evidence>
<dbReference type="Gene3D" id="3.40.50.360">
    <property type="match status" value="1"/>
</dbReference>
<dbReference type="Pfam" id="PF03358">
    <property type="entry name" value="FMN_red"/>
    <property type="match status" value="1"/>
</dbReference>
<dbReference type="SUPFAM" id="SSF52218">
    <property type="entry name" value="Flavoproteins"/>
    <property type="match status" value="1"/>
</dbReference>
<dbReference type="AlphaFoldDB" id="A0A7Z0IL39"/>
<evidence type="ECO:0000313" key="2">
    <source>
        <dbReference type="EMBL" id="NYI71178.1"/>
    </source>
</evidence>
<proteinExistence type="predicted"/>
<dbReference type="RefSeq" id="WP_179445038.1">
    <property type="nucleotide sequence ID" value="NZ_JACBZS010000001.1"/>
</dbReference>
<evidence type="ECO:0000259" key="1">
    <source>
        <dbReference type="Pfam" id="PF03358"/>
    </source>
</evidence>
<sequence>MTQNTENRPHIVLVVGSTRPVRVGDQLAAQIAPVLAETTGLEVRTVDLTDLALPLLDEPVMAAATDDYANAHTREWSRIVRDAAAIVFLTPQYNFGYPGGLKNAIDYLYAEWQGKPALIISYGGRGGGAGAAQLRAVLEFIGLRLTDDDVAITLARDAYGPDGRLVDPATALGDTAEIADAGRALGALVSAPAVG</sequence>
<name>A0A7Z0IL39_9ACTN</name>
<organism evidence="2 3">
    <name type="scientific">Naumannella cuiyingiana</name>
    <dbReference type="NCBI Taxonomy" id="1347891"/>
    <lineage>
        <taxon>Bacteria</taxon>
        <taxon>Bacillati</taxon>
        <taxon>Actinomycetota</taxon>
        <taxon>Actinomycetes</taxon>
        <taxon>Propionibacteriales</taxon>
        <taxon>Propionibacteriaceae</taxon>
        <taxon>Naumannella</taxon>
    </lineage>
</organism>
<dbReference type="InterPro" id="IPR029039">
    <property type="entry name" value="Flavoprotein-like_sf"/>
</dbReference>
<dbReference type="PANTHER" id="PTHR30543">
    <property type="entry name" value="CHROMATE REDUCTASE"/>
    <property type="match status" value="1"/>
</dbReference>
<dbReference type="EMBL" id="JACBZS010000001">
    <property type="protein sequence ID" value="NYI71178.1"/>
    <property type="molecule type" value="Genomic_DNA"/>
</dbReference>
<dbReference type="PANTHER" id="PTHR30543:SF21">
    <property type="entry name" value="NAD(P)H-DEPENDENT FMN REDUCTASE LOT6"/>
    <property type="match status" value="1"/>
</dbReference>
<accession>A0A7Z0IL39</accession>
<protein>
    <submittedName>
        <fullName evidence="2">NAD(P)H-dependent FMN reductase</fullName>
    </submittedName>
</protein>
<comment type="caution">
    <text evidence="2">The sequence shown here is derived from an EMBL/GenBank/DDBJ whole genome shotgun (WGS) entry which is preliminary data.</text>
</comment>
<dbReference type="Proteomes" id="UP000527616">
    <property type="component" value="Unassembled WGS sequence"/>
</dbReference>
<dbReference type="GO" id="GO:0016491">
    <property type="term" value="F:oxidoreductase activity"/>
    <property type="evidence" value="ECO:0007669"/>
    <property type="project" value="InterPro"/>
</dbReference>
<dbReference type="GO" id="GO:0005829">
    <property type="term" value="C:cytosol"/>
    <property type="evidence" value="ECO:0007669"/>
    <property type="project" value="TreeGrafter"/>
</dbReference>
<keyword evidence="3" id="KW-1185">Reference proteome</keyword>
<feature type="domain" description="NADPH-dependent FMN reductase-like" evidence="1">
    <location>
        <begin position="10"/>
        <end position="150"/>
    </location>
</feature>
<gene>
    <name evidence="2" type="ORF">GGQ54_001738</name>
</gene>
<dbReference type="InterPro" id="IPR050712">
    <property type="entry name" value="NAD(P)H-dep_reductase"/>
</dbReference>
<dbReference type="GO" id="GO:0010181">
    <property type="term" value="F:FMN binding"/>
    <property type="evidence" value="ECO:0007669"/>
    <property type="project" value="TreeGrafter"/>
</dbReference>
<reference evidence="2 3" key="1">
    <citation type="submission" date="2020-07" db="EMBL/GenBank/DDBJ databases">
        <title>Sequencing the genomes of 1000 actinobacteria strains.</title>
        <authorList>
            <person name="Klenk H.-P."/>
        </authorList>
    </citation>
    <scope>NUCLEOTIDE SEQUENCE [LARGE SCALE GENOMIC DNA]</scope>
    <source>
        <strain evidence="2 3">DSM 103164</strain>
    </source>
</reference>